<feature type="non-terminal residue" evidence="1">
    <location>
        <position position="1"/>
    </location>
</feature>
<comment type="caution">
    <text evidence="1">The sequence shown here is derived from an EMBL/GenBank/DDBJ whole genome shotgun (WGS) entry which is preliminary data.</text>
</comment>
<protein>
    <submittedName>
        <fullName evidence="1">Uncharacterized protein</fullName>
    </submittedName>
</protein>
<accession>A0A1E5UXT6</accession>
<evidence type="ECO:0000313" key="1">
    <source>
        <dbReference type="EMBL" id="OEL17681.1"/>
    </source>
</evidence>
<reference evidence="1 2" key="1">
    <citation type="submission" date="2016-09" db="EMBL/GenBank/DDBJ databases">
        <title>The draft genome of Dichanthelium oligosanthes: A C3 panicoid grass species.</title>
        <authorList>
            <person name="Studer A.J."/>
            <person name="Schnable J.C."/>
            <person name="Brutnell T.P."/>
        </authorList>
    </citation>
    <scope>NUCLEOTIDE SEQUENCE [LARGE SCALE GENOMIC DNA]</scope>
    <source>
        <strain evidence="2">cv. Kellogg 1175</strain>
        <tissue evidence="1">Leaf</tissue>
    </source>
</reference>
<gene>
    <name evidence="1" type="ORF">BAE44_0021300</name>
</gene>
<organism evidence="1 2">
    <name type="scientific">Dichanthelium oligosanthes</name>
    <dbReference type="NCBI Taxonomy" id="888268"/>
    <lineage>
        <taxon>Eukaryota</taxon>
        <taxon>Viridiplantae</taxon>
        <taxon>Streptophyta</taxon>
        <taxon>Embryophyta</taxon>
        <taxon>Tracheophyta</taxon>
        <taxon>Spermatophyta</taxon>
        <taxon>Magnoliopsida</taxon>
        <taxon>Liliopsida</taxon>
        <taxon>Poales</taxon>
        <taxon>Poaceae</taxon>
        <taxon>PACMAD clade</taxon>
        <taxon>Panicoideae</taxon>
        <taxon>Panicodae</taxon>
        <taxon>Paniceae</taxon>
        <taxon>Dichantheliinae</taxon>
        <taxon>Dichanthelium</taxon>
    </lineage>
</organism>
<evidence type="ECO:0000313" key="2">
    <source>
        <dbReference type="Proteomes" id="UP000095767"/>
    </source>
</evidence>
<keyword evidence="2" id="KW-1185">Reference proteome</keyword>
<dbReference type="Proteomes" id="UP000095767">
    <property type="component" value="Unassembled WGS sequence"/>
</dbReference>
<name>A0A1E5UXT6_9POAL</name>
<dbReference type="AlphaFoldDB" id="A0A1E5UXT6"/>
<dbReference type="EMBL" id="LWDX02059084">
    <property type="protein sequence ID" value="OEL17681.1"/>
    <property type="molecule type" value="Genomic_DNA"/>
</dbReference>
<proteinExistence type="predicted"/>
<sequence>LLLEVGECAAVRRAQPHLHDGGPLVRVGVGPAAGVLEAVLDGELDDVGLLHRDAVEDLAAEVEAELEALGVGLREDELRGGDRNAEAGDLALDAAEDDLHELWRLRCGADPGVRVLEVGGASRVVHHAGPHRAARLGPLPAAAG</sequence>